<dbReference type="RefSeq" id="WP_143342915.1">
    <property type="nucleotide sequence ID" value="NZ_JAGIOO010000001.1"/>
</dbReference>
<dbReference type="PROSITE" id="PS50931">
    <property type="entry name" value="HTH_LYSR"/>
    <property type="match status" value="1"/>
</dbReference>
<dbReference type="InterPro" id="IPR005119">
    <property type="entry name" value="LysR_subst-bd"/>
</dbReference>
<dbReference type="InterPro" id="IPR036390">
    <property type="entry name" value="WH_DNA-bd_sf"/>
</dbReference>
<dbReference type="Gene3D" id="3.40.190.10">
    <property type="entry name" value="Periplasmic binding protein-like II"/>
    <property type="match status" value="2"/>
</dbReference>
<comment type="caution">
    <text evidence="6">The sequence shown here is derived from an EMBL/GenBank/DDBJ whole genome shotgun (WGS) entry which is preliminary data.</text>
</comment>
<organism evidence="6 7">
    <name type="scientific">Crossiella equi</name>
    <dbReference type="NCBI Taxonomy" id="130796"/>
    <lineage>
        <taxon>Bacteria</taxon>
        <taxon>Bacillati</taxon>
        <taxon>Actinomycetota</taxon>
        <taxon>Actinomycetes</taxon>
        <taxon>Pseudonocardiales</taxon>
        <taxon>Pseudonocardiaceae</taxon>
        <taxon>Crossiella</taxon>
    </lineage>
</organism>
<dbReference type="SUPFAM" id="SSF46785">
    <property type="entry name" value="Winged helix' DNA-binding domain"/>
    <property type="match status" value="1"/>
</dbReference>
<dbReference type="Gene3D" id="1.10.10.10">
    <property type="entry name" value="Winged helix-like DNA-binding domain superfamily/Winged helix DNA-binding domain"/>
    <property type="match status" value="1"/>
</dbReference>
<keyword evidence="7" id="KW-1185">Reference proteome</keyword>
<evidence type="ECO:0000256" key="1">
    <source>
        <dbReference type="ARBA" id="ARBA00009437"/>
    </source>
</evidence>
<name>A0ABS5AR15_9PSEU</name>
<dbReference type="EMBL" id="JAGIOO010000001">
    <property type="protein sequence ID" value="MBP2478991.1"/>
    <property type="molecule type" value="Genomic_DNA"/>
</dbReference>
<dbReference type="Proteomes" id="UP001519363">
    <property type="component" value="Unassembled WGS sequence"/>
</dbReference>
<dbReference type="GO" id="GO:0003677">
    <property type="term" value="F:DNA binding"/>
    <property type="evidence" value="ECO:0007669"/>
    <property type="project" value="UniProtKB-KW"/>
</dbReference>
<dbReference type="PANTHER" id="PTHR30118:SF15">
    <property type="entry name" value="TRANSCRIPTIONAL REGULATORY PROTEIN"/>
    <property type="match status" value="1"/>
</dbReference>
<evidence type="ECO:0000256" key="2">
    <source>
        <dbReference type="ARBA" id="ARBA00023015"/>
    </source>
</evidence>
<protein>
    <submittedName>
        <fullName evidence="6">DNA-binding transcriptional LysR family regulator</fullName>
    </submittedName>
</protein>
<evidence type="ECO:0000313" key="7">
    <source>
        <dbReference type="Proteomes" id="UP001519363"/>
    </source>
</evidence>
<dbReference type="InterPro" id="IPR000847">
    <property type="entry name" value="LysR_HTH_N"/>
</dbReference>
<dbReference type="SUPFAM" id="SSF53850">
    <property type="entry name" value="Periplasmic binding protein-like II"/>
    <property type="match status" value="1"/>
</dbReference>
<keyword evidence="2" id="KW-0805">Transcription regulation</keyword>
<dbReference type="InterPro" id="IPR050389">
    <property type="entry name" value="LysR-type_TF"/>
</dbReference>
<dbReference type="PRINTS" id="PR00039">
    <property type="entry name" value="HTHLYSR"/>
</dbReference>
<dbReference type="Pfam" id="PF03466">
    <property type="entry name" value="LysR_substrate"/>
    <property type="match status" value="1"/>
</dbReference>
<dbReference type="PANTHER" id="PTHR30118">
    <property type="entry name" value="HTH-TYPE TRANSCRIPTIONAL REGULATOR LEUO-RELATED"/>
    <property type="match status" value="1"/>
</dbReference>
<evidence type="ECO:0000256" key="4">
    <source>
        <dbReference type="ARBA" id="ARBA00023163"/>
    </source>
</evidence>
<dbReference type="Pfam" id="PF00126">
    <property type="entry name" value="HTH_1"/>
    <property type="match status" value="1"/>
</dbReference>
<dbReference type="InterPro" id="IPR037402">
    <property type="entry name" value="YidZ_PBP2"/>
</dbReference>
<evidence type="ECO:0000259" key="5">
    <source>
        <dbReference type="PROSITE" id="PS50931"/>
    </source>
</evidence>
<reference evidence="6 7" key="1">
    <citation type="submission" date="2021-03" db="EMBL/GenBank/DDBJ databases">
        <title>Sequencing the genomes of 1000 actinobacteria strains.</title>
        <authorList>
            <person name="Klenk H.-P."/>
        </authorList>
    </citation>
    <scope>NUCLEOTIDE SEQUENCE [LARGE SCALE GENOMIC DNA]</scope>
    <source>
        <strain evidence="6 7">DSM 44580</strain>
    </source>
</reference>
<accession>A0ABS5AR15</accession>
<comment type="similarity">
    <text evidence="1">Belongs to the LysR transcriptional regulatory family.</text>
</comment>
<feature type="domain" description="HTH lysR-type" evidence="5">
    <location>
        <begin position="8"/>
        <end position="65"/>
    </location>
</feature>
<keyword evidence="4" id="KW-0804">Transcription</keyword>
<evidence type="ECO:0000313" key="6">
    <source>
        <dbReference type="EMBL" id="MBP2478991.1"/>
    </source>
</evidence>
<dbReference type="InterPro" id="IPR036388">
    <property type="entry name" value="WH-like_DNA-bd_sf"/>
</dbReference>
<gene>
    <name evidence="6" type="ORF">JOF53_007863</name>
</gene>
<keyword evidence="3 6" id="KW-0238">DNA-binding</keyword>
<evidence type="ECO:0000256" key="3">
    <source>
        <dbReference type="ARBA" id="ARBA00023125"/>
    </source>
</evidence>
<dbReference type="CDD" id="cd08417">
    <property type="entry name" value="PBP2_Nitroaromatics_like"/>
    <property type="match status" value="1"/>
</dbReference>
<proteinExistence type="inferred from homology"/>
<sequence length="311" mass="33710">MSDELSRVDLNLMIPLHALLTERNVTRAAERLSMAQPSMSTALGKLRRLFDDPLLVREGRSLALTPLAESLLLPVQAALEAAKDVLYVGRSFDPAAESRTFTVMASDYCATVLLRPALRCLLTEAPGIRLHVEPLRVDVTEAVRSRRCDLLLWPLTMPEQDMLQFPHVALLQDEFVAAVDATNPLRGPLTAQDLAQLPAVQVAALGDRVNVPQGRLVERGVRQPVAVLVDTFGQALQMVAGTDLVTLTQRRLFQALGPGLGLREVPLATPMSLSVGAFWHPRNTQDPANAWLRAHLAGVAGKLTGASPVPA</sequence>